<feature type="domain" description="DUF6973" evidence="2">
    <location>
        <begin position="374"/>
        <end position="461"/>
    </location>
</feature>
<protein>
    <recommendedName>
        <fullName evidence="2">DUF6973 domain-containing protein</fullName>
    </recommendedName>
</protein>
<dbReference type="AlphaFoldDB" id="A0A0J5IU42"/>
<dbReference type="OrthoDB" id="6458461at2"/>
<evidence type="ECO:0000256" key="1">
    <source>
        <dbReference type="SAM" id="MobiDB-lite"/>
    </source>
</evidence>
<name>A0A0J5IU42_9GAMM</name>
<evidence type="ECO:0000313" key="3">
    <source>
        <dbReference type="EMBL" id="KMJ46690.1"/>
    </source>
</evidence>
<dbReference type="STRING" id="880157.AB204_02410"/>
<sequence>MSYNLIAYYENGIPYTADGKRILKIIPATISGRDVLNRLKSSFMPSTPNIFPGIGYGSYAKPRETLTDGALYTPGGGISAHDMAKLWQANGKEGICPVCSRKQCPFIEKEINKALGLLDKYRNKPNGETFALMRSDYHFTQPLLNIKNMFNSTAPVVMSHLSMLEGKRFYSTMDNLKGLFEDRYLLDNRIGSFKSLSSNAQTTLQIFAYGNESRKSKYDNFYHHMGSVEGTGRSTQWGKRDFNSAIKELYNNMAPTLKNIFVLDELVKEFDKFGQMSTYVKNIGKLTTDFLKSDFSNSDHKDLVKNQYDFFSGKKTNLQRDIQQYMFAVSNLDKVFNIGGISQGSTNMTTSALRFSTQGSRETNPYGVLQDNDRREGSQVNAFRHTLWQSAITAKYGKEIASRVADAHERYDTLDLSVRHFKTSADADETIDMLNNRTGRQIGMANANTSMKEQAKAILNHFHKEGLYVAKENASGFSVVKEKISDEQFSYMKSQFDRGDNEGFSPEQLAAGKRKEPIVDYQ</sequence>
<evidence type="ECO:0000259" key="2">
    <source>
        <dbReference type="Pfam" id="PF22322"/>
    </source>
</evidence>
<keyword evidence="4" id="KW-1185">Reference proteome</keyword>
<dbReference type="RefSeq" id="WP_047961772.1">
    <property type="nucleotide sequence ID" value="NZ_CAWMBG010000013.1"/>
</dbReference>
<accession>A0A0J5IU42</accession>
<dbReference type="InterPro" id="IPR054246">
    <property type="entry name" value="DUF6973"/>
</dbReference>
<proteinExistence type="predicted"/>
<gene>
    <name evidence="3" type="ORF">AB204_02410</name>
</gene>
<dbReference type="Proteomes" id="UP000036277">
    <property type="component" value="Unassembled WGS sequence"/>
</dbReference>
<dbReference type="EMBL" id="LFCV01000013">
    <property type="protein sequence ID" value="KMJ46690.1"/>
    <property type="molecule type" value="Genomic_DNA"/>
</dbReference>
<dbReference type="PATRIC" id="fig|880157.4.peg.501"/>
<feature type="compositionally biased region" description="Basic and acidic residues" evidence="1">
    <location>
        <begin position="513"/>
        <end position="522"/>
    </location>
</feature>
<comment type="caution">
    <text evidence="3">The sequence shown here is derived from an EMBL/GenBank/DDBJ whole genome shotgun (WGS) entry which is preliminary data.</text>
</comment>
<organism evidence="3 4">
    <name type="scientific">Xenorhabdus khoisanae</name>
    <dbReference type="NCBI Taxonomy" id="880157"/>
    <lineage>
        <taxon>Bacteria</taxon>
        <taxon>Pseudomonadati</taxon>
        <taxon>Pseudomonadota</taxon>
        <taxon>Gammaproteobacteria</taxon>
        <taxon>Enterobacterales</taxon>
        <taxon>Morganellaceae</taxon>
        <taxon>Xenorhabdus</taxon>
    </lineage>
</organism>
<evidence type="ECO:0000313" key="4">
    <source>
        <dbReference type="Proteomes" id="UP000036277"/>
    </source>
</evidence>
<feature type="region of interest" description="Disordered" evidence="1">
    <location>
        <begin position="495"/>
        <end position="522"/>
    </location>
</feature>
<dbReference type="Pfam" id="PF22322">
    <property type="entry name" value="DUF6973"/>
    <property type="match status" value="1"/>
</dbReference>
<reference evidence="3 4" key="1">
    <citation type="submission" date="2015-06" db="EMBL/GenBank/DDBJ databases">
        <title>Draft Whole-Genome Sequence of the Entomopathogenic Bacterium Xenorhabdus khoisanae.</title>
        <authorList>
            <person name="Naidoo S."/>
            <person name="Featherston J."/>
            <person name="Gray V.M."/>
        </authorList>
    </citation>
    <scope>NUCLEOTIDE SEQUENCE [LARGE SCALE GENOMIC DNA]</scope>
    <source>
        <strain evidence="3 4">MCB</strain>
    </source>
</reference>